<evidence type="ECO:0000256" key="2">
    <source>
        <dbReference type="ARBA" id="ARBA00012528"/>
    </source>
</evidence>
<evidence type="ECO:0000256" key="3">
    <source>
        <dbReference type="SAM" id="Coils"/>
    </source>
</evidence>
<feature type="coiled-coil region" evidence="3">
    <location>
        <begin position="119"/>
        <end position="171"/>
    </location>
</feature>
<dbReference type="CDD" id="cd00130">
    <property type="entry name" value="PAS"/>
    <property type="match status" value="1"/>
</dbReference>
<accession>A0A1H0EUR1</accession>
<dbReference type="GO" id="GO:0052621">
    <property type="term" value="F:diguanylate cyclase activity"/>
    <property type="evidence" value="ECO:0007669"/>
    <property type="project" value="UniProtKB-EC"/>
</dbReference>
<reference evidence="6" key="1">
    <citation type="submission" date="2016-10" db="EMBL/GenBank/DDBJ databases">
        <authorList>
            <person name="Varghese N."/>
            <person name="Submissions S."/>
        </authorList>
    </citation>
    <scope>NUCLEOTIDE SEQUENCE [LARGE SCALE GENOMIC DNA]</scope>
    <source>
        <strain evidence="6">CGMCC 1.6444</strain>
    </source>
</reference>
<dbReference type="Gene3D" id="3.30.450.20">
    <property type="entry name" value="PAS domain"/>
    <property type="match status" value="1"/>
</dbReference>
<dbReference type="AlphaFoldDB" id="A0A1H0EUR1"/>
<dbReference type="Proteomes" id="UP000199075">
    <property type="component" value="Unassembled WGS sequence"/>
</dbReference>
<evidence type="ECO:0000259" key="4">
    <source>
        <dbReference type="PROSITE" id="PS50887"/>
    </source>
</evidence>
<organism evidence="5 6">
    <name type="scientific">Halomonas shengliensis</name>
    <dbReference type="NCBI Taxonomy" id="419597"/>
    <lineage>
        <taxon>Bacteria</taxon>
        <taxon>Pseudomonadati</taxon>
        <taxon>Pseudomonadota</taxon>
        <taxon>Gammaproteobacteria</taxon>
        <taxon>Oceanospirillales</taxon>
        <taxon>Halomonadaceae</taxon>
        <taxon>Halomonas</taxon>
    </lineage>
</organism>
<dbReference type="InterPro" id="IPR000160">
    <property type="entry name" value="GGDEF_dom"/>
</dbReference>
<dbReference type="OrthoDB" id="5620448at2"/>
<dbReference type="SUPFAM" id="SSF55073">
    <property type="entry name" value="Nucleotide cyclase"/>
    <property type="match status" value="1"/>
</dbReference>
<evidence type="ECO:0000256" key="1">
    <source>
        <dbReference type="ARBA" id="ARBA00001946"/>
    </source>
</evidence>
<dbReference type="GO" id="GO:1902201">
    <property type="term" value="P:negative regulation of bacterial-type flagellum-dependent cell motility"/>
    <property type="evidence" value="ECO:0007669"/>
    <property type="project" value="TreeGrafter"/>
</dbReference>
<dbReference type="Pfam" id="PF00990">
    <property type="entry name" value="GGDEF"/>
    <property type="match status" value="1"/>
</dbReference>
<feature type="domain" description="GGDEF" evidence="4">
    <location>
        <begin position="204"/>
        <end position="330"/>
    </location>
</feature>
<proteinExistence type="predicted"/>
<dbReference type="InterPro" id="IPR000014">
    <property type="entry name" value="PAS"/>
</dbReference>
<dbReference type="InterPro" id="IPR043128">
    <property type="entry name" value="Rev_trsase/Diguanyl_cyclase"/>
</dbReference>
<dbReference type="SUPFAM" id="SSF55785">
    <property type="entry name" value="PYP-like sensor domain (PAS domain)"/>
    <property type="match status" value="1"/>
</dbReference>
<dbReference type="GO" id="GO:0043709">
    <property type="term" value="P:cell adhesion involved in single-species biofilm formation"/>
    <property type="evidence" value="ECO:0007669"/>
    <property type="project" value="TreeGrafter"/>
</dbReference>
<dbReference type="PANTHER" id="PTHR45138">
    <property type="entry name" value="REGULATORY COMPONENTS OF SENSORY TRANSDUCTION SYSTEM"/>
    <property type="match status" value="1"/>
</dbReference>
<dbReference type="RefSeq" id="WP_089677067.1">
    <property type="nucleotide sequence ID" value="NZ_FNIV01000002.1"/>
</dbReference>
<evidence type="ECO:0000313" key="6">
    <source>
        <dbReference type="Proteomes" id="UP000199075"/>
    </source>
</evidence>
<dbReference type="GO" id="GO:0005886">
    <property type="term" value="C:plasma membrane"/>
    <property type="evidence" value="ECO:0007669"/>
    <property type="project" value="TreeGrafter"/>
</dbReference>
<dbReference type="InterPro" id="IPR029787">
    <property type="entry name" value="Nucleotide_cyclase"/>
</dbReference>
<evidence type="ECO:0000313" key="5">
    <source>
        <dbReference type="EMBL" id="SDN86120.1"/>
    </source>
</evidence>
<comment type="cofactor">
    <cofactor evidence="1">
        <name>Mg(2+)</name>
        <dbReference type="ChEBI" id="CHEBI:18420"/>
    </cofactor>
</comment>
<dbReference type="EMBL" id="FNIV01000002">
    <property type="protein sequence ID" value="SDN86120.1"/>
    <property type="molecule type" value="Genomic_DNA"/>
</dbReference>
<dbReference type="Gene3D" id="3.30.70.270">
    <property type="match status" value="1"/>
</dbReference>
<dbReference type="InterPro" id="IPR035965">
    <property type="entry name" value="PAS-like_dom_sf"/>
</dbReference>
<name>A0A1H0EUR1_9GAMM</name>
<dbReference type="NCBIfam" id="TIGR00254">
    <property type="entry name" value="GGDEF"/>
    <property type="match status" value="1"/>
</dbReference>
<dbReference type="STRING" id="419597.SAMN04487957_102203"/>
<dbReference type="InterPro" id="IPR050469">
    <property type="entry name" value="Diguanylate_Cyclase"/>
</dbReference>
<dbReference type="PROSITE" id="PS50887">
    <property type="entry name" value="GGDEF"/>
    <property type="match status" value="1"/>
</dbReference>
<gene>
    <name evidence="5" type="ORF">SAMN04487957_102203</name>
</gene>
<dbReference type="FunFam" id="3.30.70.270:FF:000001">
    <property type="entry name" value="Diguanylate cyclase domain protein"/>
    <property type="match status" value="1"/>
</dbReference>
<protein>
    <recommendedName>
        <fullName evidence="2">diguanylate cyclase</fullName>
        <ecNumber evidence="2">2.7.7.65</ecNumber>
    </recommendedName>
</protein>
<keyword evidence="6" id="KW-1185">Reference proteome</keyword>
<dbReference type="PANTHER" id="PTHR45138:SF24">
    <property type="entry name" value="DIGUANYLATE CYCLASE DGCC-RELATED"/>
    <property type="match status" value="1"/>
</dbReference>
<dbReference type="CDD" id="cd01949">
    <property type="entry name" value="GGDEF"/>
    <property type="match status" value="1"/>
</dbReference>
<dbReference type="EC" id="2.7.7.65" evidence="2"/>
<dbReference type="SMART" id="SM00267">
    <property type="entry name" value="GGDEF"/>
    <property type="match status" value="1"/>
</dbReference>
<sequence>MGIQAADLARWWHLAPFGQAVIDEQGRILQVNRTLGDWLDAPMRRLVDQPASELFTPEARMLYLGLLAYRVAEHGEADEVHLTLRVKGSEPMPVLCSARLILHRGASLTLLSMLSIARKDRLERELLKARQATQRALAEKSAALAELEALHDTLSAQRAALEQANRRLGQEALSDALTGLPNRRRFDQVLGQRLKEAPLAGHVGPFSVAMLDIDHFKPVNDRHGHAAGDRVLQRLGDLLTCQLRGDDLAARIGGEEFGLLMPGTDGEAARCALERLRRAVEAHPLEGLAITLSIGVTQYRSGDTRETLMQRADDALYAAKRAGRNRIVED</sequence>
<keyword evidence="3" id="KW-0175">Coiled coil</keyword>